<keyword evidence="13" id="KW-1185">Reference proteome</keyword>
<organism evidence="12 13">
    <name type="scientific">Novimethylophilus kurashikiensis</name>
    <dbReference type="NCBI Taxonomy" id="1825523"/>
    <lineage>
        <taxon>Bacteria</taxon>
        <taxon>Pseudomonadati</taxon>
        <taxon>Pseudomonadota</taxon>
        <taxon>Betaproteobacteria</taxon>
        <taxon>Nitrosomonadales</taxon>
        <taxon>Methylophilaceae</taxon>
        <taxon>Novimethylophilus</taxon>
    </lineage>
</organism>
<dbReference type="RefSeq" id="WP_109016207.1">
    <property type="nucleotide sequence ID" value="NZ_BDOQ01000013.1"/>
</dbReference>
<dbReference type="AlphaFoldDB" id="A0A2R5FE29"/>
<sequence>MKKMLGLLFIMSILAACSSKPVKEETKAAPVPPPVAQAQTPPPAPQTQTTPVEASKAEVNPLTDPNNILSHRNVYFDYDKYVVKPEFQSLVEAHSKYLMDHPSARITLQGNADERGSREYNLALGQKRAAAVKQAMNVLGVQDKQIETVSFGKEKPKALGHDEASWAENRRVDLVYPGEQ</sequence>
<dbReference type="InterPro" id="IPR006665">
    <property type="entry name" value="OmpA-like"/>
</dbReference>
<keyword evidence="7 8" id="KW-0131">Cell cycle</keyword>
<evidence type="ECO:0000256" key="9">
    <source>
        <dbReference type="SAM" id="MobiDB-lite"/>
    </source>
</evidence>
<protein>
    <recommendedName>
        <fullName evidence="8">Peptidoglycan-associated lipoprotein</fullName>
        <shortName evidence="8">PAL</shortName>
    </recommendedName>
</protein>
<keyword evidence="6 8" id="KW-0449">Lipoprotein</keyword>
<evidence type="ECO:0000313" key="12">
    <source>
        <dbReference type="EMBL" id="GBG15043.1"/>
    </source>
</evidence>
<dbReference type="SUPFAM" id="SSF103088">
    <property type="entry name" value="OmpA-like"/>
    <property type="match status" value="1"/>
</dbReference>
<keyword evidence="3 8" id="KW-0472">Membrane</keyword>
<dbReference type="PANTHER" id="PTHR30329">
    <property type="entry name" value="STATOR ELEMENT OF FLAGELLAR MOTOR COMPLEX"/>
    <property type="match status" value="1"/>
</dbReference>
<evidence type="ECO:0000256" key="10">
    <source>
        <dbReference type="SAM" id="SignalP"/>
    </source>
</evidence>
<evidence type="ECO:0000256" key="7">
    <source>
        <dbReference type="ARBA" id="ARBA00023306"/>
    </source>
</evidence>
<feature type="signal peptide" evidence="10">
    <location>
        <begin position="1"/>
        <end position="15"/>
    </location>
</feature>
<keyword evidence="4 8" id="KW-0564">Palmitate</keyword>
<evidence type="ECO:0000256" key="2">
    <source>
        <dbReference type="ARBA" id="ARBA00022729"/>
    </source>
</evidence>
<dbReference type="PANTHER" id="PTHR30329:SF21">
    <property type="entry name" value="LIPOPROTEIN YIAD-RELATED"/>
    <property type="match status" value="1"/>
</dbReference>
<comment type="subcellular location">
    <subcellularLocation>
        <location evidence="8">Cell outer membrane</location>
        <topology evidence="8">Lipid-anchor</topology>
    </subcellularLocation>
</comment>
<proteinExistence type="inferred from homology"/>
<keyword evidence="5 8" id="KW-0998">Cell outer membrane</keyword>
<dbReference type="InterPro" id="IPR006690">
    <property type="entry name" value="OMPA-like_CS"/>
</dbReference>
<evidence type="ECO:0000256" key="6">
    <source>
        <dbReference type="ARBA" id="ARBA00023288"/>
    </source>
</evidence>
<dbReference type="GO" id="GO:0051301">
    <property type="term" value="P:cell division"/>
    <property type="evidence" value="ECO:0007669"/>
    <property type="project" value="UniProtKB-UniRule"/>
</dbReference>
<comment type="subunit">
    <text evidence="8">The Tol-Pal system is composed of five core proteins: the inner membrane proteins TolA, TolQ and TolR, the periplasmic protein TolB and the outer membrane protein Pal. They form a network linking the inner and outer membranes and the peptidoglycan layer.</text>
</comment>
<dbReference type="InterPro" id="IPR036737">
    <property type="entry name" value="OmpA-like_sf"/>
</dbReference>
<feature type="region of interest" description="Disordered" evidence="9">
    <location>
        <begin position="25"/>
        <end position="64"/>
    </location>
</feature>
<dbReference type="PRINTS" id="PR01021">
    <property type="entry name" value="OMPADOMAIN"/>
</dbReference>
<dbReference type="HAMAP" id="MF_02204">
    <property type="entry name" value="Pal"/>
    <property type="match status" value="1"/>
</dbReference>
<dbReference type="OrthoDB" id="9809164at2"/>
<feature type="compositionally biased region" description="Pro residues" evidence="9">
    <location>
        <begin position="30"/>
        <end position="45"/>
    </location>
</feature>
<dbReference type="Pfam" id="PF00691">
    <property type="entry name" value="OmpA"/>
    <property type="match status" value="1"/>
</dbReference>
<dbReference type="InterPro" id="IPR014169">
    <property type="entry name" value="Pal_lipo_C"/>
</dbReference>
<comment type="similarity">
    <text evidence="8">Belongs to the Pal lipoprotein family.</text>
</comment>
<accession>A0A2R5FE29</accession>
<dbReference type="PROSITE" id="PS51123">
    <property type="entry name" value="OMPA_2"/>
    <property type="match status" value="1"/>
</dbReference>
<feature type="domain" description="OmpA-like" evidence="11">
    <location>
        <begin position="63"/>
        <end position="180"/>
    </location>
</feature>
<evidence type="ECO:0000256" key="4">
    <source>
        <dbReference type="ARBA" id="ARBA00023139"/>
    </source>
</evidence>
<evidence type="ECO:0000256" key="5">
    <source>
        <dbReference type="ARBA" id="ARBA00023237"/>
    </source>
</evidence>
<dbReference type="GO" id="GO:0009279">
    <property type="term" value="C:cell outer membrane"/>
    <property type="evidence" value="ECO:0007669"/>
    <property type="project" value="UniProtKB-SubCell"/>
</dbReference>
<dbReference type="Gene3D" id="3.30.1330.60">
    <property type="entry name" value="OmpA-like domain"/>
    <property type="match status" value="1"/>
</dbReference>
<gene>
    <name evidence="8 12" type="primary">pal</name>
    <name evidence="12" type="ORF">NMK_2644</name>
</gene>
<comment type="function">
    <text evidence="8">Part of the Tol-Pal system, which plays a role in outer membrane invagination during cell division and is important for maintaining outer membrane integrity.</text>
</comment>
<evidence type="ECO:0000256" key="3">
    <source>
        <dbReference type="ARBA" id="ARBA00023136"/>
    </source>
</evidence>
<reference evidence="12 13" key="1">
    <citation type="journal article" date="2018" name="Environ. Microbiol.">
        <title>Isolation and genomic characterization of Novimethylophilus kurashikiensis gen. nov. sp. nov., a new lanthanide-dependent methylotrophic species of Methylophilaceae.</title>
        <authorList>
            <person name="Lv H."/>
            <person name="Sahin N."/>
            <person name="Tani A."/>
        </authorList>
    </citation>
    <scope>NUCLEOTIDE SEQUENCE [LARGE SCALE GENOMIC DNA]</scope>
    <source>
        <strain evidence="12 13">La2-4</strain>
    </source>
</reference>
<keyword evidence="2 8" id="KW-0732">Signal</keyword>
<dbReference type="NCBIfam" id="TIGR02802">
    <property type="entry name" value="Pal_lipo"/>
    <property type="match status" value="1"/>
</dbReference>
<dbReference type="InterPro" id="IPR050330">
    <property type="entry name" value="Bact_OuterMem_StrucFunc"/>
</dbReference>
<comment type="caution">
    <text evidence="12">The sequence shown here is derived from an EMBL/GenBank/DDBJ whole genome shotgun (WGS) entry which is preliminary data.</text>
</comment>
<keyword evidence="1 8" id="KW-0132">Cell division</keyword>
<evidence type="ECO:0000313" key="13">
    <source>
        <dbReference type="Proteomes" id="UP000245081"/>
    </source>
</evidence>
<dbReference type="Proteomes" id="UP000245081">
    <property type="component" value="Unassembled WGS sequence"/>
</dbReference>
<evidence type="ECO:0000256" key="1">
    <source>
        <dbReference type="ARBA" id="ARBA00022618"/>
    </source>
</evidence>
<dbReference type="CDD" id="cd07185">
    <property type="entry name" value="OmpA_C-like"/>
    <property type="match status" value="1"/>
</dbReference>
<evidence type="ECO:0000259" key="11">
    <source>
        <dbReference type="PROSITE" id="PS51123"/>
    </source>
</evidence>
<dbReference type="InterPro" id="IPR039001">
    <property type="entry name" value="Pal"/>
</dbReference>
<dbReference type="InterPro" id="IPR006664">
    <property type="entry name" value="OMP_bac"/>
</dbReference>
<dbReference type="PROSITE" id="PS01068">
    <property type="entry name" value="OMPA_1"/>
    <property type="match status" value="1"/>
</dbReference>
<dbReference type="PROSITE" id="PS51257">
    <property type="entry name" value="PROKAR_LIPOPROTEIN"/>
    <property type="match status" value="1"/>
</dbReference>
<feature type="chain" id="PRO_5015344634" description="Peptidoglycan-associated lipoprotein" evidence="10">
    <location>
        <begin position="16"/>
        <end position="180"/>
    </location>
</feature>
<name>A0A2R5FE29_9PROT</name>
<dbReference type="EMBL" id="BDOQ01000013">
    <property type="protein sequence ID" value="GBG15043.1"/>
    <property type="molecule type" value="Genomic_DNA"/>
</dbReference>
<evidence type="ECO:0000256" key="8">
    <source>
        <dbReference type="HAMAP-Rule" id="MF_02204"/>
    </source>
</evidence>